<dbReference type="SUPFAM" id="SSF52266">
    <property type="entry name" value="SGNH hydrolase"/>
    <property type="match status" value="1"/>
</dbReference>
<name>A0ABW5UD11_9SPHI</name>
<dbReference type="Proteomes" id="UP001597418">
    <property type="component" value="Unassembled WGS sequence"/>
</dbReference>
<keyword evidence="3" id="KW-1185">Reference proteome</keyword>
<dbReference type="Gene3D" id="3.40.50.1110">
    <property type="entry name" value="SGNH hydrolase"/>
    <property type="match status" value="1"/>
</dbReference>
<feature type="signal peptide" evidence="1">
    <location>
        <begin position="1"/>
        <end position="21"/>
    </location>
</feature>
<gene>
    <name evidence="2" type="ORF">ACFSQ6_09925</name>
</gene>
<dbReference type="GO" id="GO:0016787">
    <property type="term" value="F:hydrolase activity"/>
    <property type="evidence" value="ECO:0007669"/>
    <property type="project" value="UniProtKB-KW"/>
</dbReference>
<dbReference type="Pfam" id="PF00657">
    <property type="entry name" value="Lipase_GDSL"/>
    <property type="match status" value="1"/>
</dbReference>
<keyword evidence="1" id="KW-0732">Signal</keyword>
<evidence type="ECO:0000256" key="1">
    <source>
        <dbReference type="SAM" id="SignalP"/>
    </source>
</evidence>
<protein>
    <submittedName>
        <fullName evidence="2">SGNH/GDSL hydrolase family protein</fullName>
    </submittedName>
</protein>
<dbReference type="EMBL" id="JBHUMB010000013">
    <property type="protein sequence ID" value="MFD2743714.1"/>
    <property type="molecule type" value="Genomic_DNA"/>
</dbReference>
<organism evidence="2 3">
    <name type="scientific">Sphingobacterium populi</name>
    <dbReference type="NCBI Taxonomy" id="1812824"/>
    <lineage>
        <taxon>Bacteria</taxon>
        <taxon>Pseudomonadati</taxon>
        <taxon>Bacteroidota</taxon>
        <taxon>Sphingobacteriia</taxon>
        <taxon>Sphingobacteriales</taxon>
        <taxon>Sphingobacteriaceae</taxon>
        <taxon>Sphingobacterium</taxon>
    </lineage>
</organism>
<dbReference type="PROSITE" id="PS51257">
    <property type="entry name" value="PROKAR_LIPOPROTEIN"/>
    <property type="match status" value="1"/>
</dbReference>
<dbReference type="InterPro" id="IPR001087">
    <property type="entry name" value="GDSL"/>
</dbReference>
<evidence type="ECO:0000313" key="3">
    <source>
        <dbReference type="Proteomes" id="UP001597418"/>
    </source>
</evidence>
<reference evidence="3" key="1">
    <citation type="journal article" date="2019" name="Int. J. Syst. Evol. Microbiol.">
        <title>The Global Catalogue of Microorganisms (GCM) 10K type strain sequencing project: providing services to taxonomists for standard genome sequencing and annotation.</title>
        <authorList>
            <consortium name="The Broad Institute Genomics Platform"/>
            <consortium name="The Broad Institute Genome Sequencing Center for Infectious Disease"/>
            <person name="Wu L."/>
            <person name="Ma J."/>
        </authorList>
    </citation>
    <scope>NUCLEOTIDE SEQUENCE [LARGE SCALE GENOMIC DNA]</scope>
    <source>
        <strain evidence="3">KCTC 42247</strain>
    </source>
</reference>
<feature type="chain" id="PRO_5046637289" evidence="1">
    <location>
        <begin position="22"/>
        <end position="431"/>
    </location>
</feature>
<sequence>MKKIFNNYIFAFAALFFVASCAPSFDEPEVRTSTADFSKYISIGNSLTAGFADGGLYLEGQRVAFPNLIAAQMQQVGGGTFTSPFFNENQANGSGYLRLTALTNGNPTLESVTTNLAIRGQNPVTGGPLYTKYEGAEYHNYGVPGMRLDLAFVPEFGAANPYFERLLEDSAVRNTSYLSFTTGRQHTFFSFWLGNNDVLGYAMNGAVANPADATTTLTNIQTFTGAYNNYIAALTTGDRKGVVATIPDVTSIPFFNTVTYAQLVAGVRSATGNNDLDIYIQTKTGIRAATPEDLFFLTLPRERIGVDNGFGVDPRNPIPDNMVLDRDEIPQVSAIVIQYNSVIRQAAEANDLALVDMYSFFNQVKSGLVLSSIPFNAQFIRGNAFSLDGIHLTPIGNAVVANVFIEAINKKYNASIPRVDITQYAGVRMPN</sequence>
<dbReference type="RefSeq" id="WP_066757276.1">
    <property type="nucleotide sequence ID" value="NZ_JBHUMB010000013.1"/>
</dbReference>
<proteinExistence type="predicted"/>
<accession>A0ABW5UD11</accession>
<evidence type="ECO:0000313" key="2">
    <source>
        <dbReference type="EMBL" id="MFD2743714.1"/>
    </source>
</evidence>
<keyword evidence="2" id="KW-0378">Hydrolase</keyword>
<dbReference type="InterPro" id="IPR036514">
    <property type="entry name" value="SGNH_hydro_sf"/>
</dbReference>
<comment type="caution">
    <text evidence="2">The sequence shown here is derived from an EMBL/GenBank/DDBJ whole genome shotgun (WGS) entry which is preliminary data.</text>
</comment>